<evidence type="ECO:0000256" key="1">
    <source>
        <dbReference type="SAM" id="MobiDB-lite"/>
    </source>
</evidence>
<dbReference type="SUPFAM" id="SSF55073">
    <property type="entry name" value="Nucleotide cyclase"/>
    <property type="match status" value="1"/>
</dbReference>
<dbReference type="PANTHER" id="PTHR43081:SF1">
    <property type="entry name" value="ADENYLATE CYCLASE, TERMINAL-DIFFERENTIATION SPECIFIC"/>
    <property type="match status" value="1"/>
</dbReference>
<accession>A0ABQ7GL07</accession>
<dbReference type="Proteomes" id="UP000815325">
    <property type="component" value="Unassembled WGS sequence"/>
</dbReference>
<dbReference type="EMBL" id="MU069713">
    <property type="protein sequence ID" value="KAF5835292.1"/>
    <property type="molecule type" value="Genomic_DNA"/>
</dbReference>
<gene>
    <name evidence="2" type="ORF">DUNSADRAFT_7617</name>
</gene>
<evidence type="ECO:0008006" key="4">
    <source>
        <dbReference type="Google" id="ProtNLM"/>
    </source>
</evidence>
<evidence type="ECO:0000313" key="2">
    <source>
        <dbReference type="EMBL" id="KAF5835292.1"/>
    </source>
</evidence>
<evidence type="ECO:0000313" key="3">
    <source>
        <dbReference type="Proteomes" id="UP000815325"/>
    </source>
</evidence>
<feature type="region of interest" description="Disordered" evidence="1">
    <location>
        <begin position="592"/>
        <end position="790"/>
    </location>
</feature>
<dbReference type="InterPro" id="IPR029787">
    <property type="entry name" value="Nucleotide_cyclase"/>
</dbReference>
<feature type="compositionally biased region" description="Polar residues" evidence="1">
    <location>
        <begin position="656"/>
        <end position="677"/>
    </location>
</feature>
<reference evidence="2" key="1">
    <citation type="submission" date="2017-08" db="EMBL/GenBank/DDBJ databases">
        <authorList>
            <person name="Polle J.E."/>
            <person name="Barry K."/>
            <person name="Cushman J."/>
            <person name="Schmutz J."/>
            <person name="Tran D."/>
            <person name="Hathwaick L.T."/>
            <person name="Yim W.C."/>
            <person name="Jenkins J."/>
            <person name="Mckie-Krisberg Z.M."/>
            <person name="Prochnik S."/>
            <person name="Lindquist E."/>
            <person name="Dockter R.B."/>
            <person name="Adam C."/>
            <person name="Molina H."/>
            <person name="Bunkerborg J."/>
            <person name="Jin E."/>
            <person name="Buchheim M."/>
            <person name="Magnuson J."/>
        </authorList>
    </citation>
    <scope>NUCLEOTIDE SEQUENCE</scope>
    <source>
        <strain evidence="2">CCAP 19/18</strain>
    </source>
</reference>
<feature type="compositionally biased region" description="Polar residues" evidence="1">
    <location>
        <begin position="458"/>
        <end position="490"/>
    </location>
</feature>
<comment type="caution">
    <text evidence="2">The sequence shown here is derived from an EMBL/GenBank/DDBJ whole genome shotgun (WGS) entry which is preliminary data.</text>
</comment>
<organism evidence="2 3">
    <name type="scientific">Dunaliella salina</name>
    <name type="common">Green alga</name>
    <name type="synonym">Protococcus salinus</name>
    <dbReference type="NCBI Taxonomy" id="3046"/>
    <lineage>
        <taxon>Eukaryota</taxon>
        <taxon>Viridiplantae</taxon>
        <taxon>Chlorophyta</taxon>
        <taxon>core chlorophytes</taxon>
        <taxon>Chlorophyceae</taxon>
        <taxon>CS clade</taxon>
        <taxon>Chlamydomonadales</taxon>
        <taxon>Dunaliellaceae</taxon>
        <taxon>Dunaliella</taxon>
    </lineage>
</organism>
<proteinExistence type="predicted"/>
<name>A0ABQ7GL07_DUNSA</name>
<dbReference type="InterPro" id="IPR050697">
    <property type="entry name" value="Adenylyl/Guanylyl_Cyclase_3/4"/>
</dbReference>
<dbReference type="Gene3D" id="3.30.70.1230">
    <property type="entry name" value="Nucleotide cyclase"/>
    <property type="match status" value="1"/>
</dbReference>
<feature type="compositionally biased region" description="Low complexity" evidence="1">
    <location>
        <begin position="699"/>
        <end position="729"/>
    </location>
</feature>
<feature type="region of interest" description="Disordered" evidence="1">
    <location>
        <begin position="349"/>
        <end position="530"/>
    </location>
</feature>
<feature type="compositionally biased region" description="Acidic residues" evidence="1">
    <location>
        <begin position="754"/>
        <end position="772"/>
    </location>
</feature>
<dbReference type="PANTHER" id="PTHR43081">
    <property type="entry name" value="ADENYLATE CYCLASE, TERMINAL-DIFFERENTIATION SPECIFIC-RELATED"/>
    <property type="match status" value="1"/>
</dbReference>
<protein>
    <recommendedName>
        <fullName evidence="4">Guanylate cyclase domain-containing protein</fullName>
    </recommendedName>
</protein>
<feature type="compositionally biased region" description="Low complexity" evidence="1">
    <location>
        <begin position="447"/>
        <end position="457"/>
    </location>
</feature>
<keyword evidence="3" id="KW-1185">Reference proteome</keyword>
<feature type="compositionally biased region" description="Polar residues" evidence="1">
    <location>
        <begin position="395"/>
        <end position="404"/>
    </location>
</feature>
<sequence length="790" mass="85193">MYRGLYQWSESKLPPIITATTPSFHFNARCNNPAALLSTHTSAKSVVGRNDNNNPQGGGPGGMSSLHLFSILPPSLVERAKVWKNKLALKKEWVMVTKPYFDAPGALESPLSPVVQHQPTLPPVTMVFATVEGANNFSAYNRKEARNASDMIVNVFISVMRQLDSRDGYLCRVQGSDLKYMVAFEKPQVALEWCLCVQECLLWQDWSPVVLKYDRFKEEKSTSGRLLFRGPRLKMGVTEGRPRSIHPDHLGRADYYGTHINNAARYMDAAAHGGMIATDMAMAQHVLDIWNGQHSAGDERLSGSSPKSDESLAVFESPAEEEAAVKQHRAEGHIPRLCVNTVLNGQLSTPANTPLPGPALNSHTFEFGAPVSTNPSQPSVPPYPQHPGYAHKLSQMESQPSEHSNPLFEVCAAARAAHEQPPPSASCEDSASEPRSSCLSMPPPASPLAAHLNHAHPTSSINHAHPASSDSNILHTTNSAFPSGSQQESIPQGHPHDAHGTDKGAILHRAPSDHAPGGDCSASGKEEGRSRRTSCSSCALANGVPSASQTTFSGINGLSSGSQATYSGSQPPWWSSSNMPLPLTEQEMATTISKMTSSTPEPEKHGSPEITLSFPTVLNPPPRQSAILPRTPVSWPICPGRHSSPPSPSPPDDSSVSGRCSGSTGTQSLSGRFSLASSVPMAHSSHMTSPARDVRSSHVTSPFQTPQVQQQQPSSSQLSSTRLSSMTRPQSMPLPQAKRQTLQFRLPLRVEVPEVSEPELSEDEDEDEDEEERSGPAKYSTVARVFELGA</sequence>